<evidence type="ECO:0000256" key="2">
    <source>
        <dbReference type="ARBA" id="ARBA00007443"/>
    </source>
</evidence>
<keyword evidence="6" id="KW-0560">Oxidoreductase</keyword>
<reference evidence="11" key="1">
    <citation type="submission" date="2022-07" db="EMBL/GenBank/DDBJ databases">
        <title>Phylogenomic reconstructions and comparative analyses of Kickxellomycotina fungi.</title>
        <authorList>
            <person name="Reynolds N.K."/>
            <person name="Stajich J.E."/>
            <person name="Barry K."/>
            <person name="Grigoriev I.V."/>
            <person name="Crous P."/>
            <person name="Smith M.E."/>
        </authorList>
    </citation>
    <scope>NUCLEOTIDE SEQUENCE</scope>
    <source>
        <strain evidence="11">RSA 1196</strain>
    </source>
</reference>
<dbReference type="Pfam" id="PF13661">
    <property type="entry name" value="2OG-FeII_Oxy_4"/>
    <property type="match status" value="1"/>
</dbReference>
<evidence type="ECO:0000256" key="7">
    <source>
        <dbReference type="ARBA" id="ARBA00023004"/>
    </source>
</evidence>
<evidence type="ECO:0000256" key="6">
    <source>
        <dbReference type="ARBA" id="ARBA00023002"/>
    </source>
</evidence>
<comment type="caution">
    <text evidence="11">The sequence shown here is derived from an EMBL/GenBank/DDBJ whole genome shotgun (WGS) entry which is preliminary data.</text>
</comment>
<dbReference type="Pfam" id="PF10637">
    <property type="entry name" value="Ofd1_CTDD"/>
    <property type="match status" value="1"/>
</dbReference>
<dbReference type="InterPro" id="IPR039558">
    <property type="entry name" value="TPA1/OFD1_N"/>
</dbReference>
<gene>
    <name evidence="11" type="primary">NUA3</name>
    <name evidence="11" type="ORF">IWQ62_005999</name>
</gene>
<protein>
    <submittedName>
        <fullName evidence="11">Component of NuA3 histone acetyltransferase complex</fullName>
    </submittedName>
</protein>
<evidence type="ECO:0000259" key="10">
    <source>
        <dbReference type="PROSITE" id="PS51471"/>
    </source>
</evidence>
<organism evidence="11 12">
    <name type="scientific">Dispira parvispora</name>
    <dbReference type="NCBI Taxonomy" id="1520584"/>
    <lineage>
        <taxon>Eukaryota</taxon>
        <taxon>Fungi</taxon>
        <taxon>Fungi incertae sedis</taxon>
        <taxon>Zoopagomycota</taxon>
        <taxon>Kickxellomycotina</taxon>
        <taxon>Dimargaritomycetes</taxon>
        <taxon>Dimargaritales</taxon>
        <taxon>Dimargaritaceae</taxon>
        <taxon>Dispira</taxon>
    </lineage>
</organism>
<comment type="cofactor">
    <cofactor evidence="1">
        <name>L-ascorbate</name>
        <dbReference type="ChEBI" id="CHEBI:38290"/>
    </cofactor>
</comment>
<keyword evidence="12" id="KW-1185">Reference proteome</keyword>
<feature type="non-terminal residue" evidence="11">
    <location>
        <position position="1"/>
    </location>
</feature>
<evidence type="ECO:0000256" key="8">
    <source>
        <dbReference type="ARBA" id="ARBA00047444"/>
    </source>
</evidence>
<dbReference type="GO" id="GO:0006449">
    <property type="term" value="P:regulation of translational termination"/>
    <property type="evidence" value="ECO:0007669"/>
    <property type="project" value="TreeGrafter"/>
</dbReference>
<dbReference type="Gene3D" id="2.60.120.620">
    <property type="entry name" value="q2cbj1_9rhob like domain"/>
    <property type="match status" value="2"/>
</dbReference>
<evidence type="ECO:0000256" key="9">
    <source>
        <dbReference type="SAM" id="MobiDB-lite"/>
    </source>
</evidence>
<dbReference type="InterPro" id="IPR051842">
    <property type="entry name" value="uS12_prolyl_hydroxylase"/>
</dbReference>
<comment type="catalytic activity">
    <reaction evidence="8">
        <text>[ribosomal protein uS12]-L-proline + 2-oxoglutarate + O2 = [ribosomal protein uS12]-(3S)-3-hydroxy-L-proline + succinate + CO2</text>
        <dbReference type="Rhea" id="RHEA:54156"/>
        <dbReference type="Rhea" id="RHEA-COMP:13816"/>
        <dbReference type="Rhea" id="RHEA-COMP:13818"/>
        <dbReference type="ChEBI" id="CHEBI:15379"/>
        <dbReference type="ChEBI" id="CHEBI:16526"/>
        <dbReference type="ChEBI" id="CHEBI:16810"/>
        <dbReference type="ChEBI" id="CHEBI:30031"/>
        <dbReference type="ChEBI" id="CHEBI:50342"/>
        <dbReference type="ChEBI" id="CHEBI:85428"/>
    </reaction>
</comment>
<dbReference type="PANTHER" id="PTHR12117:SF0">
    <property type="entry name" value="PROLYL 3-HYDROXYLASE OGFOD1"/>
    <property type="match status" value="1"/>
</dbReference>
<dbReference type="GO" id="GO:0031418">
    <property type="term" value="F:L-ascorbic acid binding"/>
    <property type="evidence" value="ECO:0007669"/>
    <property type="project" value="UniProtKB-KW"/>
</dbReference>
<dbReference type="InterPro" id="IPR019601">
    <property type="entry name" value="Oxoglutarate/Fe-dep_Oase_C"/>
</dbReference>
<sequence>TAQVHPKPYSVGVLEPLFPDALLLQVRQELKSLSFEHKSNDLYEFYQSRDIASSAAFYNLRGLTQLKDVIYSAQFVQFMENMTGIKLNHHTVDLSAHRYPPGGYLLCHDDDIRQGQEGRRIAFILYLVDSDWSAEEDGGTLDIFDKDANEQPGKIVHGIAPRWNRFAFFAVGETSYHQVAEVIGKNERVSISGWFHGPLPQTKPLSRDLLIPRSLGPTPMPLDQFITPEYLRTDNIHVLQKSFIDESTMELCNFLIPNVYHQLLQGLTTLSQTQNLVGPANIMRYIRHDHELHDVALSHPLHMVQVLQRVFASTEFAALLSQYTGLDSFETCTSEWRSFGPGHYTLLHDSAVEPEGVDVVFSCPLPWQPPQSAVNTQDDDASTSNEPSSWDNSWQGGMHYVADEQTLLTVTPASNTLTVVFRDEGTL</sequence>
<dbReference type="GO" id="GO:0005737">
    <property type="term" value="C:cytoplasm"/>
    <property type="evidence" value="ECO:0007669"/>
    <property type="project" value="TreeGrafter"/>
</dbReference>
<keyword evidence="4" id="KW-0847">Vitamin C</keyword>
<dbReference type="OrthoDB" id="430522at2759"/>
<keyword evidence="3" id="KW-0479">Metal-binding</keyword>
<name>A0A9W8DZ17_9FUNG</name>
<feature type="non-terminal residue" evidence="11">
    <location>
        <position position="427"/>
    </location>
</feature>
<dbReference type="InterPro" id="IPR006620">
    <property type="entry name" value="Pro_4_hyd_alph"/>
</dbReference>
<evidence type="ECO:0000313" key="12">
    <source>
        <dbReference type="Proteomes" id="UP001150925"/>
    </source>
</evidence>
<dbReference type="PROSITE" id="PS51471">
    <property type="entry name" value="FE2OG_OXY"/>
    <property type="match status" value="1"/>
</dbReference>
<evidence type="ECO:0000256" key="1">
    <source>
        <dbReference type="ARBA" id="ARBA00001961"/>
    </source>
</evidence>
<evidence type="ECO:0000256" key="5">
    <source>
        <dbReference type="ARBA" id="ARBA00022964"/>
    </source>
</evidence>
<dbReference type="SMART" id="SM00702">
    <property type="entry name" value="P4Hc"/>
    <property type="match status" value="1"/>
</dbReference>
<comment type="similarity">
    <text evidence="2">Belongs to the TPA1 family.</text>
</comment>
<dbReference type="PANTHER" id="PTHR12117">
    <property type="entry name" value="HISTONE ACETYLTRANSFERASE COMPLEX"/>
    <property type="match status" value="1"/>
</dbReference>
<evidence type="ECO:0000313" key="11">
    <source>
        <dbReference type="EMBL" id="KAJ1953408.1"/>
    </source>
</evidence>
<evidence type="ECO:0000256" key="4">
    <source>
        <dbReference type="ARBA" id="ARBA00022896"/>
    </source>
</evidence>
<feature type="region of interest" description="Disordered" evidence="9">
    <location>
        <begin position="371"/>
        <end position="393"/>
    </location>
</feature>
<dbReference type="InterPro" id="IPR005123">
    <property type="entry name" value="Oxoglu/Fe-dep_dioxygenase_dom"/>
</dbReference>
<evidence type="ECO:0000256" key="3">
    <source>
        <dbReference type="ARBA" id="ARBA00022723"/>
    </source>
</evidence>
<dbReference type="AlphaFoldDB" id="A0A9W8DZ17"/>
<dbReference type="GO" id="GO:0005506">
    <property type="term" value="F:iron ion binding"/>
    <property type="evidence" value="ECO:0007669"/>
    <property type="project" value="InterPro"/>
</dbReference>
<dbReference type="GO" id="GO:0031543">
    <property type="term" value="F:peptidyl-proline dioxygenase activity"/>
    <property type="evidence" value="ECO:0007669"/>
    <property type="project" value="TreeGrafter"/>
</dbReference>
<keyword evidence="5" id="KW-0223">Dioxygenase</keyword>
<dbReference type="Proteomes" id="UP001150925">
    <property type="component" value="Unassembled WGS sequence"/>
</dbReference>
<keyword evidence="7" id="KW-0408">Iron</keyword>
<proteinExistence type="inferred from homology"/>
<dbReference type="EMBL" id="JANBPY010002880">
    <property type="protein sequence ID" value="KAJ1953408.1"/>
    <property type="molecule type" value="Genomic_DNA"/>
</dbReference>
<feature type="domain" description="Fe2OG dioxygenase" evidence="10">
    <location>
        <begin position="88"/>
        <end position="197"/>
    </location>
</feature>
<accession>A0A9W8DZ17</accession>